<dbReference type="PANTHER" id="PTHR15154:SF2">
    <property type="entry name" value="HAMARTIN"/>
    <property type="match status" value="1"/>
</dbReference>
<evidence type="ECO:0000313" key="4">
    <source>
        <dbReference type="Proteomes" id="UP000827092"/>
    </source>
</evidence>
<feature type="coiled-coil region" evidence="1">
    <location>
        <begin position="615"/>
        <end position="687"/>
    </location>
</feature>
<feature type="compositionally biased region" description="Polar residues" evidence="2">
    <location>
        <begin position="192"/>
        <end position="205"/>
    </location>
</feature>
<dbReference type="GO" id="GO:0033596">
    <property type="term" value="C:TSC1-TSC2 complex"/>
    <property type="evidence" value="ECO:0007669"/>
    <property type="project" value="TreeGrafter"/>
</dbReference>
<dbReference type="GO" id="GO:0008285">
    <property type="term" value="P:negative regulation of cell population proliferation"/>
    <property type="evidence" value="ECO:0007669"/>
    <property type="project" value="TreeGrafter"/>
</dbReference>
<proteinExistence type="predicted"/>
<accession>A0AAV6U3C7</accession>
<dbReference type="PANTHER" id="PTHR15154">
    <property type="entry name" value="HAMARTIN"/>
    <property type="match status" value="1"/>
</dbReference>
<dbReference type="EMBL" id="JAFNEN010000673">
    <property type="protein sequence ID" value="KAG8178725.1"/>
    <property type="molecule type" value="Genomic_DNA"/>
</dbReference>
<reference evidence="3 4" key="1">
    <citation type="journal article" date="2022" name="Nat. Ecol. Evol.">
        <title>A masculinizing supergene underlies an exaggerated male reproductive morph in a spider.</title>
        <authorList>
            <person name="Hendrickx F."/>
            <person name="De Corte Z."/>
            <person name="Sonet G."/>
            <person name="Van Belleghem S.M."/>
            <person name="Kostlbacher S."/>
            <person name="Vangestel C."/>
        </authorList>
    </citation>
    <scope>NUCLEOTIDE SEQUENCE [LARGE SCALE GENOMIC DNA]</scope>
    <source>
        <strain evidence="3">W744_W776</strain>
    </source>
</reference>
<name>A0AAV6U3C7_9ARAC</name>
<dbReference type="GO" id="GO:0051726">
    <property type="term" value="P:regulation of cell cycle"/>
    <property type="evidence" value="ECO:0007669"/>
    <property type="project" value="TreeGrafter"/>
</dbReference>
<keyword evidence="4" id="KW-1185">Reference proteome</keyword>
<evidence type="ECO:0000256" key="1">
    <source>
        <dbReference type="SAM" id="Coils"/>
    </source>
</evidence>
<keyword evidence="1" id="KW-0175">Coiled coil</keyword>
<sequence>MSYHDIIVDCASISLDSIEGTAESFGRKMDLSMMSNEQNACSYESAQFVSFSSQSSCSVNFDVESVVHDTMPSGDILWTPNQATSVPSNAAISPLSIKSKNDMKNYSLQLSTEENVPLDFAVEAKPELLKMELENSYNEATSSKGPKILDISKKENSKESEDISEPLDLNVDKTVLQAIEAKEDDVDKEVSELTSDQNSSKQSSADVRHDTPFCSTTQNLTDEPGQLPLKIPLAKRSDSLLKSNEEETDEMREICPNPEMFNAPEADLVSFTHTLNRFRNFSHCGPPPVIPAEYITPAKLARSMSCPDNLCAMGTPKVPDVSEIGGNDIPAEKVVATSCVTTSAVTSTSGFVPIPSSSSSATIPSAGIVTYEDLIPMALNPLPDLKQPSSGDFNSPFLSSNFLMSSLSPPELLDRYIQSGNLASLSQLIPITEMNSTDWTHFGGTPPPDEITIVRNQVLLLHNQMLFERHRKDVHSERNRRILGRAKRFRIQEEHIVALKEQVTLLEQDNKDLLHQMDRKKKMLSQIQIEKQQIESDLLSRIAKAEQENSQLLFSNKNLQNLLVAQRKENDEIRDRCKKSQAENNSLNYQVDRASKKALQCQYIEKNSVFLSKQLILLQELISHYNEKIETLKDNQRPNIGAEIQNKAAAAEINDLKQKLDTKTLQLSIAKAKALDLEQSLHEMKNNEKRSMQMLETMKSLHHDEILIREERLEDLKRISNQKDAHILNLFKDIEILSEAKSKLEQRTNGVSSSSSHPTHPALRFAYGYNSQMSFLTDPNSEPSEDNI</sequence>
<feature type="region of interest" description="Disordered" evidence="2">
    <location>
        <begin position="137"/>
        <end position="164"/>
    </location>
</feature>
<dbReference type="GO" id="GO:0032007">
    <property type="term" value="P:negative regulation of TOR signaling"/>
    <property type="evidence" value="ECO:0007669"/>
    <property type="project" value="TreeGrafter"/>
</dbReference>
<dbReference type="Pfam" id="PF04388">
    <property type="entry name" value="Hamartin"/>
    <property type="match status" value="1"/>
</dbReference>
<evidence type="ECO:0000313" key="3">
    <source>
        <dbReference type="EMBL" id="KAG8178725.1"/>
    </source>
</evidence>
<organism evidence="3 4">
    <name type="scientific">Oedothorax gibbosus</name>
    <dbReference type="NCBI Taxonomy" id="931172"/>
    <lineage>
        <taxon>Eukaryota</taxon>
        <taxon>Metazoa</taxon>
        <taxon>Ecdysozoa</taxon>
        <taxon>Arthropoda</taxon>
        <taxon>Chelicerata</taxon>
        <taxon>Arachnida</taxon>
        <taxon>Araneae</taxon>
        <taxon>Araneomorphae</taxon>
        <taxon>Entelegynae</taxon>
        <taxon>Araneoidea</taxon>
        <taxon>Linyphiidae</taxon>
        <taxon>Erigoninae</taxon>
        <taxon>Oedothorax</taxon>
    </lineage>
</organism>
<feature type="region of interest" description="Disordered" evidence="2">
    <location>
        <begin position="182"/>
        <end position="209"/>
    </location>
</feature>
<dbReference type="Proteomes" id="UP000827092">
    <property type="component" value="Unassembled WGS sequence"/>
</dbReference>
<dbReference type="InterPro" id="IPR007483">
    <property type="entry name" value="Hamartin"/>
</dbReference>
<gene>
    <name evidence="3" type="ORF">JTE90_023271</name>
</gene>
<evidence type="ECO:0000256" key="2">
    <source>
        <dbReference type="SAM" id="MobiDB-lite"/>
    </source>
</evidence>
<dbReference type="AlphaFoldDB" id="A0AAV6U3C7"/>
<feature type="compositionally biased region" description="Basic and acidic residues" evidence="2">
    <location>
        <begin position="150"/>
        <end position="161"/>
    </location>
</feature>
<comment type="caution">
    <text evidence="3">The sequence shown here is derived from an EMBL/GenBank/DDBJ whole genome shotgun (WGS) entry which is preliminary data.</text>
</comment>
<protein>
    <recommendedName>
        <fullName evidence="5">Hamartin</fullName>
    </recommendedName>
</protein>
<feature type="coiled-coil region" evidence="1">
    <location>
        <begin position="496"/>
        <end position="583"/>
    </location>
</feature>
<evidence type="ECO:0008006" key="5">
    <source>
        <dbReference type="Google" id="ProtNLM"/>
    </source>
</evidence>